<proteinExistence type="predicted"/>
<gene>
    <name evidence="2" type="ORF">SAMN06295905_2548</name>
</gene>
<reference evidence="3" key="1">
    <citation type="submission" date="2017-04" db="EMBL/GenBank/DDBJ databases">
        <authorList>
            <person name="Varghese N."/>
            <person name="Submissions S."/>
        </authorList>
    </citation>
    <scope>NUCLEOTIDE SEQUENCE [LARGE SCALE GENOMIC DNA]</scope>
</reference>
<accession>A0A1Y6G4W2</accession>
<keyword evidence="3" id="KW-1185">Reference proteome</keyword>
<evidence type="ECO:0000256" key="1">
    <source>
        <dbReference type="SAM" id="MobiDB-lite"/>
    </source>
</evidence>
<feature type="region of interest" description="Disordered" evidence="1">
    <location>
        <begin position="67"/>
        <end position="94"/>
    </location>
</feature>
<evidence type="ECO:0000313" key="2">
    <source>
        <dbReference type="EMBL" id="SMQ85271.1"/>
    </source>
</evidence>
<organism evidence="2 3">
    <name type="scientific">Devosia lucknowensis</name>
    <dbReference type="NCBI Taxonomy" id="1096929"/>
    <lineage>
        <taxon>Bacteria</taxon>
        <taxon>Pseudomonadati</taxon>
        <taxon>Pseudomonadota</taxon>
        <taxon>Alphaproteobacteria</taxon>
        <taxon>Hyphomicrobiales</taxon>
        <taxon>Devosiaceae</taxon>
        <taxon>Devosia</taxon>
    </lineage>
</organism>
<dbReference type="RefSeq" id="WP_140048982.1">
    <property type="nucleotide sequence ID" value="NZ_FXWK01000002.1"/>
</dbReference>
<dbReference type="AlphaFoldDB" id="A0A1Y6G4W2"/>
<dbReference type="Proteomes" id="UP000194474">
    <property type="component" value="Unassembled WGS sequence"/>
</dbReference>
<name>A0A1Y6G4W2_9HYPH</name>
<sequence length="94" mass="10493">MLQILVIMAGSLLAAIGWLVRRRIRNEAVDEIIKRRLSLVELHHRMKAEGIDANDLSRLETEMISLGGAKNQAQTPRSRLASVPPGPVERMNNV</sequence>
<evidence type="ECO:0000313" key="3">
    <source>
        <dbReference type="Proteomes" id="UP000194474"/>
    </source>
</evidence>
<dbReference type="OrthoDB" id="7953136at2"/>
<dbReference type="EMBL" id="FXWK01000002">
    <property type="protein sequence ID" value="SMQ85271.1"/>
    <property type="molecule type" value="Genomic_DNA"/>
</dbReference>
<protein>
    <submittedName>
        <fullName evidence="2">Uncharacterized protein</fullName>
    </submittedName>
</protein>